<protein>
    <submittedName>
        <fullName evidence="1">Uncharacterized protein</fullName>
    </submittedName>
</protein>
<organism evidence="1">
    <name type="scientific">Arundo donax</name>
    <name type="common">Giant reed</name>
    <name type="synonym">Donax arundinaceus</name>
    <dbReference type="NCBI Taxonomy" id="35708"/>
    <lineage>
        <taxon>Eukaryota</taxon>
        <taxon>Viridiplantae</taxon>
        <taxon>Streptophyta</taxon>
        <taxon>Embryophyta</taxon>
        <taxon>Tracheophyta</taxon>
        <taxon>Spermatophyta</taxon>
        <taxon>Magnoliopsida</taxon>
        <taxon>Liliopsida</taxon>
        <taxon>Poales</taxon>
        <taxon>Poaceae</taxon>
        <taxon>PACMAD clade</taxon>
        <taxon>Arundinoideae</taxon>
        <taxon>Arundineae</taxon>
        <taxon>Arundo</taxon>
    </lineage>
</organism>
<name>A0A0A8ZBT7_ARUDO</name>
<sequence length="53" mass="6086">MITCQREWQVYKCFLNRNYERCGTAESPYFGRKHGKGSGKPILAIIVDQHGPT</sequence>
<dbReference type="EMBL" id="GBRH01265558">
    <property type="protein sequence ID" value="JAD32337.1"/>
    <property type="molecule type" value="Transcribed_RNA"/>
</dbReference>
<proteinExistence type="predicted"/>
<dbReference type="AlphaFoldDB" id="A0A0A8ZBT7"/>
<reference evidence="1" key="1">
    <citation type="submission" date="2014-09" db="EMBL/GenBank/DDBJ databases">
        <authorList>
            <person name="Magalhaes I.L.F."/>
            <person name="Oliveira U."/>
            <person name="Santos F.R."/>
            <person name="Vidigal T.H.D.A."/>
            <person name="Brescovit A.D."/>
            <person name="Santos A.J."/>
        </authorList>
    </citation>
    <scope>NUCLEOTIDE SEQUENCE</scope>
    <source>
        <tissue evidence="1">Shoot tissue taken approximately 20 cm above the soil surface</tissue>
    </source>
</reference>
<reference evidence="1" key="2">
    <citation type="journal article" date="2015" name="Data Brief">
        <title>Shoot transcriptome of the giant reed, Arundo donax.</title>
        <authorList>
            <person name="Barrero R.A."/>
            <person name="Guerrero F.D."/>
            <person name="Moolhuijzen P."/>
            <person name="Goolsby J.A."/>
            <person name="Tidwell J."/>
            <person name="Bellgard S.E."/>
            <person name="Bellgard M.I."/>
        </authorList>
    </citation>
    <scope>NUCLEOTIDE SEQUENCE</scope>
    <source>
        <tissue evidence="1">Shoot tissue taken approximately 20 cm above the soil surface</tissue>
    </source>
</reference>
<accession>A0A0A8ZBT7</accession>
<evidence type="ECO:0000313" key="1">
    <source>
        <dbReference type="EMBL" id="JAD32337.1"/>
    </source>
</evidence>